<evidence type="ECO:0000256" key="3">
    <source>
        <dbReference type="ARBA" id="ARBA00022448"/>
    </source>
</evidence>
<feature type="transmembrane region" description="Helical" evidence="9">
    <location>
        <begin position="605"/>
        <end position="629"/>
    </location>
</feature>
<evidence type="ECO:0000256" key="4">
    <source>
        <dbReference type="ARBA" id="ARBA00022692"/>
    </source>
</evidence>
<comment type="subcellular location">
    <subcellularLocation>
        <location evidence="1">Membrane</location>
        <topology evidence="1">Multi-pass membrane protein</topology>
    </subcellularLocation>
</comment>
<keyword evidence="11" id="KW-1185">Reference proteome</keyword>
<dbReference type="Gene3D" id="3.30.70.2170">
    <property type="match status" value="1"/>
</dbReference>
<reference evidence="10 11" key="1">
    <citation type="submission" date="2016-11" db="EMBL/GenBank/DDBJ databases">
        <authorList>
            <person name="Jaros S."/>
            <person name="Januszkiewicz K."/>
            <person name="Wedrychowicz H."/>
        </authorList>
    </citation>
    <scope>NUCLEOTIDE SEQUENCE [LARGE SCALE GENOMIC DNA]</scope>
    <source>
        <strain evidence="10 11">DSM 15970</strain>
    </source>
</reference>
<comment type="similarity">
    <text evidence="2">Belongs to the V-ATPase 116 kDa subunit family.</text>
</comment>
<dbReference type="GO" id="GO:0033179">
    <property type="term" value="C:proton-transporting V-type ATPase, V0 domain"/>
    <property type="evidence" value="ECO:0007669"/>
    <property type="project" value="InterPro"/>
</dbReference>
<dbReference type="GO" id="GO:0007035">
    <property type="term" value="P:vacuolar acidification"/>
    <property type="evidence" value="ECO:0007669"/>
    <property type="project" value="TreeGrafter"/>
</dbReference>
<keyword evidence="3" id="KW-0813">Transport</keyword>
<evidence type="ECO:0000313" key="10">
    <source>
        <dbReference type="EMBL" id="SHI63078.1"/>
    </source>
</evidence>
<evidence type="ECO:0000313" key="11">
    <source>
        <dbReference type="Proteomes" id="UP000184342"/>
    </source>
</evidence>
<dbReference type="GO" id="GO:0046961">
    <property type="term" value="F:proton-transporting ATPase activity, rotational mechanism"/>
    <property type="evidence" value="ECO:0007669"/>
    <property type="project" value="InterPro"/>
</dbReference>
<feature type="coiled-coil region" evidence="8">
    <location>
        <begin position="97"/>
        <end position="131"/>
    </location>
</feature>
<keyword evidence="7 9" id="KW-0472">Membrane</keyword>
<accession>A0A1M6CQR5</accession>
<dbReference type="Proteomes" id="UP000184342">
    <property type="component" value="Unassembled WGS sequence"/>
</dbReference>
<gene>
    <name evidence="10" type="ORF">SAMN02745691_00560</name>
</gene>
<keyword evidence="4 9" id="KW-0812">Transmembrane</keyword>
<evidence type="ECO:0000256" key="2">
    <source>
        <dbReference type="ARBA" id="ARBA00009904"/>
    </source>
</evidence>
<evidence type="ECO:0000256" key="1">
    <source>
        <dbReference type="ARBA" id="ARBA00004141"/>
    </source>
</evidence>
<dbReference type="InterPro" id="IPR002490">
    <property type="entry name" value="V-ATPase_116kDa_su"/>
</dbReference>
<evidence type="ECO:0000256" key="7">
    <source>
        <dbReference type="ARBA" id="ARBA00023136"/>
    </source>
</evidence>
<dbReference type="OrthoDB" id="9803814at2"/>
<dbReference type="Gene3D" id="1.20.1460.20">
    <property type="match status" value="1"/>
</dbReference>
<dbReference type="EMBL" id="FQYT01000005">
    <property type="protein sequence ID" value="SHI63078.1"/>
    <property type="molecule type" value="Genomic_DNA"/>
</dbReference>
<evidence type="ECO:0000256" key="8">
    <source>
        <dbReference type="SAM" id="Coils"/>
    </source>
</evidence>
<proteinExistence type="inferred from homology"/>
<dbReference type="GO" id="GO:0016471">
    <property type="term" value="C:vacuolar proton-transporting V-type ATPase complex"/>
    <property type="evidence" value="ECO:0007669"/>
    <property type="project" value="TreeGrafter"/>
</dbReference>
<evidence type="ECO:0000256" key="9">
    <source>
        <dbReference type="SAM" id="Phobius"/>
    </source>
</evidence>
<organism evidence="10 11">
    <name type="scientific">Parasporobacterium paucivorans DSM 15970</name>
    <dbReference type="NCBI Taxonomy" id="1122934"/>
    <lineage>
        <taxon>Bacteria</taxon>
        <taxon>Bacillati</taxon>
        <taxon>Bacillota</taxon>
        <taxon>Clostridia</taxon>
        <taxon>Lachnospirales</taxon>
        <taxon>Lachnospiraceae</taxon>
        <taxon>Parasporobacterium</taxon>
    </lineage>
</organism>
<keyword evidence="5 9" id="KW-1133">Transmembrane helix</keyword>
<feature type="transmembrane region" description="Helical" evidence="9">
    <location>
        <begin position="359"/>
        <end position="386"/>
    </location>
</feature>
<protein>
    <submittedName>
        <fullName evidence="10">V/A-type H+-transporting ATPase subunit I</fullName>
    </submittedName>
</protein>
<dbReference type="PANTHER" id="PTHR11629:SF63">
    <property type="entry name" value="V-TYPE PROTON ATPASE SUBUNIT A"/>
    <property type="match status" value="1"/>
</dbReference>
<feature type="transmembrane region" description="Helical" evidence="9">
    <location>
        <begin position="518"/>
        <end position="542"/>
    </location>
</feature>
<name>A0A1M6CQR5_9FIRM</name>
<keyword evidence="6" id="KW-0406">Ion transport</keyword>
<dbReference type="Gene3D" id="3.30.70.2750">
    <property type="match status" value="1"/>
</dbReference>
<dbReference type="RefSeq" id="WP_073992840.1">
    <property type="nucleotide sequence ID" value="NZ_FQYT01000005.1"/>
</dbReference>
<feature type="transmembrane region" description="Helical" evidence="9">
    <location>
        <begin position="577"/>
        <end position="599"/>
    </location>
</feature>
<dbReference type="AlphaFoldDB" id="A0A1M6CQR5"/>
<evidence type="ECO:0000256" key="6">
    <source>
        <dbReference type="ARBA" id="ARBA00023065"/>
    </source>
</evidence>
<dbReference type="STRING" id="1122934.SAMN02745691_00560"/>
<evidence type="ECO:0000256" key="5">
    <source>
        <dbReference type="ARBA" id="ARBA00022989"/>
    </source>
</evidence>
<feature type="transmembrane region" description="Helical" evidence="9">
    <location>
        <begin position="487"/>
        <end position="506"/>
    </location>
</feature>
<dbReference type="PANTHER" id="PTHR11629">
    <property type="entry name" value="VACUOLAR PROTON ATPASES"/>
    <property type="match status" value="1"/>
</dbReference>
<feature type="transmembrane region" description="Helical" evidence="9">
    <location>
        <begin position="454"/>
        <end position="475"/>
    </location>
</feature>
<sequence length="666" mass="73645">MAVLQMQRITICGLQEDKKSITGFIQRHGVIEFNDLLQQDEVFQKMDFSSSEAVFSKNSVKADSALETLEAYDSEKKSLLSMFEGRKQITLNEYDAFSEKETEISEVVAEIISLEKEIAESKAEILKFKLQTETLIPWSSLDVPLSFQGTAYTTAFIGTLPNTWTLEMVYEQLAEYTPVNVDIINASREQTCIMAICEKGKADLVSDKLKSNGFAYPVVSGDIAPIKQIQQFEEQIKEYESLISADIEKIKGLAKKREDIKLFADSQSIGAGRYNAASQMLQSKNVFFISGFIPQKAVNFVTDYMKNYSAEVVVEEPTEDDDVPIALQNKGFAAPLEGVVEAFSLPGRREIDPSMVVAVFYYLFFGAMLSETMYGVALVLGCGFILHKFKHTIEGPMKKNMQMFMYCGFGTILWGVIYGSYFGDAISVISTTFFGKTVAIPPLWLDPVKNPMTVLVLSLALGIIHIFVGLGANLYQCIKRKDIKSALYDVILWYMILVGCLLMGLSSQMIIGMTGLSWILPASVGKVGMILAAVAAIGIILTNGRESKSPVKRILKGLYALYNITGYLSDMLSYSRLLALGLATGVICSVVNKIGAMFGPTPLGVIIFIVIFIGGNALNIGINALGAYVHSNRLAYVELFGKFYEGGGRKFEPYIAKTKYYKIKEN</sequence>
<feature type="transmembrane region" description="Helical" evidence="9">
    <location>
        <begin position="406"/>
        <end position="434"/>
    </location>
</feature>
<keyword evidence="8" id="KW-0175">Coiled coil</keyword>
<dbReference type="GO" id="GO:0051117">
    <property type="term" value="F:ATPase binding"/>
    <property type="evidence" value="ECO:0007669"/>
    <property type="project" value="TreeGrafter"/>
</dbReference>